<comment type="caution">
    <text evidence="1">The sequence shown here is derived from an EMBL/GenBank/DDBJ whole genome shotgun (WGS) entry which is preliminary data.</text>
</comment>
<sequence>MASNHGEPQYSRDEFVAALTSYYEFLTEIFLPMSVLQHPPPSGWDHIASDYKDEAVVDLMRHIPYIRYDYVDKGKPYMIYERCMAADYAGEIGRMESTRYDKRALFEPGPEIEQLSDIPSYVYCLGTIAGGSWYGNYIFVDTRRGTVTVCDLNNGAKPTELSEEPENEGDCWREHETYPAVKFFEKLKEEWRQFKLIACSRKTVVKWGNGDEKLELIKKIYEEEGLFTSAYDLERCMRRVEAVDF</sequence>
<dbReference type="Proteomes" id="UP000805649">
    <property type="component" value="Unassembled WGS sequence"/>
</dbReference>
<organism evidence="1 2">
    <name type="scientific">Colletotrichum truncatum</name>
    <name type="common">Anthracnose fungus</name>
    <name type="synonym">Colletotrichum capsici</name>
    <dbReference type="NCBI Taxonomy" id="5467"/>
    <lineage>
        <taxon>Eukaryota</taxon>
        <taxon>Fungi</taxon>
        <taxon>Dikarya</taxon>
        <taxon>Ascomycota</taxon>
        <taxon>Pezizomycotina</taxon>
        <taxon>Sordariomycetes</taxon>
        <taxon>Hypocreomycetidae</taxon>
        <taxon>Glomerellales</taxon>
        <taxon>Glomerellaceae</taxon>
        <taxon>Colletotrichum</taxon>
        <taxon>Colletotrichum truncatum species complex</taxon>
    </lineage>
</organism>
<keyword evidence="2" id="KW-1185">Reference proteome</keyword>
<evidence type="ECO:0000313" key="2">
    <source>
        <dbReference type="Proteomes" id="UP000805649"/>
    </source>
</evidence>
<accession>A0ACC3YC07</accession>
<reference evidence="1 2" key="1">
    <citation type="journal article" date="2020" name="Phytopathology">
        <title>Genome Sequence Resources of Colletotrichum truncatum, C. plurivorum, C. musicola, and C. sojae: Four Species Pathogenic to Soybean (Glycine max).</title>
        <authorList>
            <person name="Rogerio F."/>
            <person name="Boufleur T.R."/>
            <person name="Ciampi-Guillardi M."/>
            <person name="Sukno S.A."/>
            <person name="Thon M.R."/>
            <person name="Massola Junior N.S."/>
            <person name="Baroncelli R."/>
        </authorList>
    </citation>
    <scope>NUCLEOTIDE SEQUENCE [LARGE SCALE GENOMIC DNA]</scope>
    <source>
        <strain evidence="1 2">CMES1059</strain>
    </source>
</reference>
<gene>
    <name evidence="1" type="ORF">CTRU02_215711</name>
</gene>
<protein>
    <submittedName>
        <fullName evidence="1">Uncharacterized protein</fullName>
    </submittedName>
</protein>
<evidence type="ECO:0000313" key="1">
    <source>
        <dbReference type="EMBL" id="KAL0929355.1"/>
    </source>
</evidence>
<name>A0ACC3YC07_COLTU</name>
<dbReference type="EMBL" id="VUJX02000018">
    <property type="protein sequence ID" value="KAL0929355.1"/>
    <property type="molecule type" value="Genomic_DNA"/>
</dbReference>
<proteinExistence type="predicted"/>